<keyword evidence="3" id="KW-1185">Reference proteome</keyword>
<feature type="transmembrane region" description="Helical" evidence="1">
    <location>
        <begin position="317"/>
        <end position="340"/>
    </location>
</feature>
<dbReference type="Proteomes" id="UP001203207">
    <property type="component" value="Unassembled WGS sequence"/>
</dbReference>
<evidence type="ECO:0000313" key="2">
    <source>
        <dbReference type="EMBL" id="MCL9816190.1"/>
    </source>
</evidence>
<feature type="transmembrane region" description="Helical" evidence="1">
    <location>
        <begin position="123"/>
        <end position="140"/>
    </location>
</feature>
<sequence>MAAVSDRLSEDPEALWGGTVLALLAALIGGSALFPQTVYDGFVWKYFWGPVVADGAGASCAVRSGGETSLLFSLNDCATATGVVAEPGYTTISTLSYALILVLMLVGIVFLIRRLDIGDEPGLFFALFPFMLFGGSLRTVEDVGIALGGGAEALIPFPWSAFLISPFIYFTVFLITLIALLISVGAERQELVSRYEYPLAAIGSLAFGATLVYYGYVAATTEVINVVWAVPIITLGGATVITAITWYVTQNYAPHINAGTGFAGAIVVWGHTVDGVANVLSLDWSSQLGIPNYSPKHVVNGAIIDLMSAVQPASVSAAIGTAWPFLFVKVGAALFVVWLFEPEMFEESPRYSWVLLIAVLAVGLGPGTRDFLRATLGV</sequence>
<reference evidence="2" key="2">
    <citation type="submission" date="2022-02" db="EMBL/GenBank/DDBJ databases">
        <authorList>
            <person name="Elcheninov A.G."/>
            <person name="Sorokin D.Y."/>
            <person name="Kublanov I.V."/>
        </authorList>
    </citation>
    <scope>NUCLEOTIDE SEQUENCE</scope>
    <source>
        <strain evidence="2">AArc-St2</strain>
    </source>
</reference>
<dbReference type="PANTHER" id="PTHR40700:SF1">
    <property type="entry name" value="DUF63 DOMAIN-CONTAINING PROTEIN"/>
    <property type="match status" value="1"/>
</dbReference>
<proteinExistence type="predicted"/>
<dbReference type="PANTHER" id="PTHR40700">
    <property type="entry name" value="HYPOTHETICAL MEMBRANE PROTEIN, CONSERVED, DUF63 FAMILY"/>
    <property type="match status" value="1"/>
</dbReference>
<keyword evidence="1" id="KW-1133">Transmembrane helix</keyword>
<feature type="transmembrane region" description="Helical" evidence="1">
    <location>
        <begin position="228"/>
        <end position="248"/>
    </location>
</feature>
<dbReference type="EMBL" id="JAKRVX010000002">
    <property type="protein sequence ID" value="MCL9816190.1"/>
    <property type="molecule type" value="Genomic_DNA"/>
</dbReference>
<comment type="caution">
    <text evidence="2">The sequence shown here is derived from an EMBL/GenBank/DDBJ whole genome shotgun (WGS) entry which is preliminary data.</text>
</comment>
<keyword evidence="1" id="KW-0812">Transmembrane</keyword>
<organism evidence="2 3">
    <name type="scientific">Natronocalculus amylovorans</name>
    <dbReference type="NCBI Taxonomy" id="2917812"/>
    <lineage>
        <taxon>Archaea</taxon>
        <taxon>Methanobacteriati</taxon>
        <taxon>Methanobacteriota</taxon>
        <taxon>Stenosarchaea group</taxon>
        <taxon>Halobacteria</taxon>
        <taxon>Halobacteriales</taxon>
        <taxon>Haloferacaceae</taxon>
        <taxon>Natronocalculus</taxon>
    </lineage>
</organism>
<dbReference type="AlphaFoldDB" id="A0AAE3K864"/>
<protein>
    <submittedName>
        <fullName evidence="2">DUF63 family protein</fullName>
    </submittedName>
</protein>
<evidence type="ECO:0000313" key="3">
    <source>
        <dbReference type="Proteomes" id="UP001203207"/>
    </source>
</evidence>
<dbReference type="InterPro" id="IPR002749">
    <property type="entry name" value="DUF63"/>
</dbReference>
<feature type="transmembrane region" description="Helical" evidence="1">
    <location>
        <begin position="92"/>
        <end position="111"/>
    </location>
</feature>
<reference evidence="2" key="1">
    <citation type="journal article" date="2022" name="Syst. Appl. Microbiol.">
        <title>Natronocalculus amylovorans gen. nov., sp. nov., and Natranaeroarchaeum aerophilus sp. nov., dominant culturable amylolytic natronoarchaea from hypersaline soda lakes in southwestern Siberia.</title>
        <authorList>
            <person name="Sorokin D.Y."/>
            <person name="Elcheninov A.G."/>
            <person name="Khizhniak T.V."/>
            <person name="Koenen M."/>
            <person name="Bale N.J."/>
            <person name="Damste J.S.S."/>
            <person name="Kublanov I.V."/>
        </authorList>
    </citation>
    <scope>NUCLEOTIDE SEQUENCE</scope>
    <source>
        <strain evidence="2">AArc-St2</strain>
    </source>
</reference>
<name>A0AAE3K864_9EURY</name>
<gene>
    <name evidence="2" type="ORF">AArcSt2_04460</name>
</gene>
<dbReference type="Pfam" id="PF01889">
    <property type="entry name" value="DUF63"/>
    <property type="match status" value="1"/>
</dbReference>
<accession>A0AAE3K864</accession>
<feature type="transmembrane region" description="Helical" evidence="1">
    <location>
        <begin position="14"/>
        <end position="34"/>
    </location>
</feature>
<feature type="transmembrane region" description="Helical" evidence="1">
    <location>
        <begin position="352"/>
        <end position="372"/>
    </location>
</feature>
<feature type="transmembrane region" description="Helical" evidence="1">
    <location>
        <begin position="160"/>
        <end position="185"/>
    </location>
</feature>
<dbReference type="RefSeq" id="WP_250583220.1">
    <property type="nucleotide sequence ID" value="NZ_JAKRVX010000002.1"/>
</dbReference>
<keyword evidence="1" id="KW-0472">Membrane</keyword>
<evidence type="ECO:0000256" key="1">
    <source>
        <dbReference type="SAM" id="Phobius"/>
    </source>
</evidence>
<feature type="transmembrane region" description="Helical" evidence="1">
    <location>
        <begin position="197"/>
        <end position="216"/>
    </location>
</feature>